<dbReference type="WBParaSite" id="nRc.2.0.1.t26791-RA">
    <property type="protein sequence ID" value="nRc.2.0.1.t26791-RA"/>
    <property type="gene ID" value="nRc.2.0.1.g26791"/>
</dbReference>
<dbReference type="InterPro" id="IPR029063">
    <property type="entry name" value="SAM-dependent_MTases_sf"/>
</dbReference>
<evidence type="ECO:0000313" key="2">
    <source>
        <dbReference type="WBParaSite" id="nRc.2.0.1.t26791-RA"/>
    </source>
</evidence>
<organism evidence="1 2">
    <name type="scientific">Romanomermis culicivorax</name>
    <name type="common">Nematode worm</name>
    <dbReference type="NCBI Taxonomy" id="13658"/>
    <lineage>
        <taxon>Eukaryota</taxon>
        <taxon>Metazoa</taxon>
        <taxon>Ecdysozoa</taxon>
        <taxon>Nematoda</taxon>
        <taxon>Enoplea</taxon>
        <taxon>Dorylaimia</taxon>
        <taxon>Mermithida</taxon>
        <taxon>Mermithoidea</taxon>
        <taxon>Mermithidae</taxon>
        <taxon>Romanomermis</taxon>
    </lineage>
</organism>
<proteinExistence type="predicted"/>
<dbReference type="SUPFAM" id="SSF53335">
    <property type="entry name" value="S-adenosyl-L-methionine-dependent methyltransferases"/>
    <property type="match status" value="1"/>
</dbReference>
<protein>
    <submittedName>
        <fullName evidence="2">Class I SAM-dependent methyltransferase</fullName>
    </submittedName>
</protein>
<reference evidence="2" key="1">
    <citation type="submission" date="2022-11" db="UniProtKB">
        <authorList>
            <consortium name="WormBaseParasite"/>
        </authorList>
    </citation>
    <scope>IDENTIFICATION</scope>
</reference>
<dbReference type="AlphaFoldDB" id="A0A915JL86"/>
<dbReference type="OMA" id="NHPTNKL"/>
<name>A0A915JL86_ROMCU</name>
<accession>A0A915JL86</accession>
<sequence length="210" mass="23948">MSKKIFRASSDSAQYAYYNSLTRDKDVVVATHMTTPAACLTSLLNFELQFHKEVLKWIEWKLSNGSTPIKDMELLDVSDDHCVFSFLLLKYLKAKRLVAAVRGNQATDLIDRSVEIRKFPDLSENNLQNLSSLGRFDVIIIKDTTHETENLSAFFLTLKNLLKNDDGRIFILAHPKNPPLPIPDVAVPFWRRSAPNREEIIKSIKSVSIK</sequence>
<keyword evidence="1" id="KW-1185">Reference proteome</keyword>
<evidence type="ECO:0000313" key="1">
    <source>
        <dbReference type="Proteomes" id="UP000887565"/>
    </source>
</evidence>
<dbReference type="Proteomes" id="UP000887565">
    <property type="component" value="Unplaced"/>
</dbReference>